<dbReference type="Pfam" id="PF17900">
    <property type="entry name" value="Peptidase_M1_N"/>
    <property type="match status" value="1"/>
</dbReference>
<dbReference type="SUPFAM" id="SSF55486">
    <property type="entry name" value="Metalloproteases ('zincins'), catalytic domain"/>
    <property type="match status" value="1"/>
</dbReference>
<evidence type="ECO:0000256" key="5">
    <source>
        <dbReference type="ARBA" id="ARBA00022723"/>
    </source>
</evidence>
<evidence type="ECO:0000256" key="12">
    <source>
        <dbReference type="PIRSR" id="PIRSR634016-4"/>
    </source>
</evidence>
<accession>A0A9P0HU90</accession>
<dbReference type="InterPro" id="IPR034016">
    <property type="entry name" value="M1_APN-typ"/>
</dbReference>
<dbReference type="GO" id="GO:0006508">
    <property type="term" value="P:proteolysis"/>
    <property type="evidence" value="ECO:0007669"/>
    <property type="project" value="UniProtKB-KW"/>
</dbReference>
<keyword evidence="4 13" id="KW-0645">Protease</keyword>
<comment type="cofactor">
    <cofactor evidence="11 13">
        <name>Zn(2+)</name>
        <dbReference type="ChEBI" id="CHEBI:29105"/>
    </cofactor>
    <text evidence="11 13">Binds 1 zinc ion per subunit.</text>
</comment>
<evidence type="ECO:0000256" key="14">
    <source>
        <dbReference type="SAM" id="SignalP"/>
    </source>
</evidence>
<dbReference type="GO" id="GO:0042277">
    <property type="term" value="F:peptide binding"/>
    <property type="evidence" value="ECO:0007669"/>
    <property type="project" value="TreeGrafter"/>
</dbReference>
<proteinExistence type="inferred from homology"/>
<dbReference type="OrthoDB" id="10031169at2759"/>
<keyword evidence="3" id="KW-0325">Glycoprotein</keyword>
<evidence type="ECO:0000259" key="15">
    <source>
        <dbReference type="Pfam" id="PF01433"/>
    </source>
</evidence>
<dbReference type="InterPro" id="IPR001930">
    <property type="entry name" value="Peptidase_M1"/>
</dbReference>
<dbReference type="Gene3D" id="2.60.40.1910">
    <property type="match status" value="1"/>
</dbReference>
<evidence type="ECO:0000256" key="10">
    <source>
        <dbReference type="PIRSR" id="PIRSR634016-1"/>
    </source>
</evidence>
<dbReference type="GO" id="GO:0005886">
    <property type="term" value="C:plasma membrane"/>
    <property type="evidence" value="ECO:0007669"/>
    <property type="project" value="UniProtKB-SubCell"/>
</dbReference>
<dbReference type="PANTHER" id="PTHR11533:SF294">
    <property type="entry name" value="THYROTROPIN-RELEASING HORMONE-DEGRADING ECTOENZYME"/>
    <property type="match status" value="1"/>
</dbReference>
<evidence type="ECO:0000313" key="18">
    <source>
        <dbReference type="EMBL" id="CAH1408289.1"/>
    </source>
</evidence>
<feature type="active site" description="Proton acceptor" evidence="10">
    <location>
        <position position="321"/>
    </location>
</feature>
<dbReference type="InterPro" id="IPR014782">
    <property type="entry name" value="Peptidase_M1_dom"/>
</dbReference>
<dbReference type="InterPro" id="IPR024571">
    <property type="entry name" value="ERAP1-like_C_dom"/>
</dbReference>
<protein>
    <recommendedName>
        <fullName evidence="13">Aminopeptidase</fullName>
        <ecNumber evidence="13">3.4.11.-</ecNumber>
    </recommendedName>
</protein>
<dbReference type="Pfam" id="PF01433">
    <property type="entry name" value="Peptidase_M1"/>
    <property type="match status" value="1"/>
</dbReference>
<evidence type="ECO:0000256" key="11">
    <source>
        <dbReference type="PIRSR" id="PIRSR634016-3"/>
    </source>
</evidence>
<sequence length="878" mass="99628">MWSQSVVLLTLLLPIFSQVLKDEDYRLPLDIHPISYKLTLNPNIESLTFVGNLTFTFRPLKDTQTLILNSKNLLIGIGNTFMKDDTGTAGQINQVIENKELERIIIRPLGYFIKGIIYTINFNYEGNITEDGSGLYRSSYDDSGKTEWFLVSQMRPVHARKVFPCLDEPIFRAKFKLSVWHTRGYQAVSNMPPVVTEVIGERALTEFEETPEIPVFLTGLLVSKFGSVSGERGFVSLAVPEEVPSVVYSAEIGPKLVAAMELQVSIPYPQKKTHQVALPRLVPVAMENWGLFNFRKENILYSDKDSPTVQKQTVARFSGHEVSHTWIGNSVTLAWWDHLWLSEMFAMYLEYFLPHMVEPQWRMDEQMAIDLTFAGLAADSPQAEPLTTKVLTPQQVSAKFSGLTYTKGPGLLRMVQHALTLPYFFSGVRLYVEKYWEKSVTPINLWETLEGFGSFPEDLDYLMSGWTEQPGYPVVTANLKTAGVVLTQEPFSIDGTKASNLSWWIPINIMTSEEIYPDTHAKFWLPPKLAFKVPAPRKWIMINPEGTGFFRVKYHPELFARLSNQLTTDHSKLPPLSRAKLIDDAVWLSRAGLLNVQSALGLVSYLSSELDFIVWKSAAVSLDLLDSLLAHSKIYPYYKTYVAYLVNNIYNISGLMDSPRDTHVDRVQRQIVADLACRMGVDDCISRSLQHLSNRIKGIKHRISPDVEATVYCTAVANGEDSVWQYVLSLYRSNPKDSARYLSALSCSINSGNLKQFIIDSIPDLTADQWIERTTAIASRKENSDILLNIIHKNINIIINKYGTRTVSRVLLQFTKYLTTKVQADTLKEIERFGVGGLNTEITQINNRKEWLDKNAPLIVNFLRENHQFGFITSRLLL</sequence>
<comment type="similarity">
    <text evidence="2 13">Belongs to the peptidase M1 family.</text>
</comment>
<dbReference type="CDD" id="cd09601">
    <property type="entry name" value="M1_APN-Q_like"/>
    <property type="match status" value="1"/>
</dbReference>
<dbReference type="Pfam" id="PF11838">
    <property type="entry name" value="ERAP1_C"/>
    <property type="match status" value="1"/>
</dbReference>
<evidence type="ECO:0000256" key="1">
    <source>
        <dbReference type="ARBA" id="ARBA00004609"/>
    </source>
</evidence>
<name>A0A9P0HU90_NEZVI</name>
<evidence type="ECO:0000256" key="13">
    <source>
        <dbReference type="RuleBase" id="RU364040"/>
    </source>
</evidence>
<keyword evidence="13" id="KW-0031">Aminopeptidase</keyword>
<dbReference type="EMBL" id="OV725083">
    <property type="protein sequence ID" value="CAH1408289.1"/>
    <property type="molecule type" value="Genomic_DNA"/>
</dbReference>
<dbReference type="GO" id="GO:0098552">
    <property type="term" value="C:side of membrane"/>
    <property type="evidence" value="ECO:0007669"/>
    <property type="project" value="UniProtKB-KW"/>
</dbReference>
<dbReference type="GO" id="GO:0008270">
    <property type="term" value="F:zinc ion binding"/>
    <property type="evidence" value="ECO:0007669"/>
    <property type="project" value="UniProtKB-UniRule"/>
</dbReference>
<dbReference type="InterPro" id="IPR027268">
    <property type="entry name" value="Peptidase_M4/M1_CTD_sf"/>
</dbReference>
<evidence type="ECO:0000259" key="16">
    <source>
        <dbReference type="Pfam" id="PF11838"/>
    </source>
</evidence>
<dbReference type="EC" id="3.4.11.-" evidence="13"/>
<dbReference type="Gene3D" id="1.10.390.10">
    <property type="entry name" value="Neutral Protease Domain 2"/>
    <property type="match status" value="1"/>
</dbReference>
<evidence type="ECO:0000256" key="8">
    <source>
        <dbReference type="ARBA" id="ARBA00023049"/>
    </source>
</evidence>
<feature type="signal peptide" evidence="14">
    <location>
        <begin position="1"/>
        <end position="17"/>
    </location>
</feature>
<organism evidence="18 19">
    <name type="scientific">Nezara viridula</name>
    <name type="common">Southern green stink bug</name>
    <name type="synonym">Cimex viridulus</name>
    <dbReference type="NCBI Taxonomy" id="85310"/>
    <lineage>
        <taxon>Eukaryota</taxon>
        <taxon>Metazoa</taxon>
        <taxon>Ecdysozoa</taxon>
        <taxon>Arthropoda</taxon>
        <taxon>Hexapoda</taxon>
        <taxon>Insecta</taxon>
        <taxon>Pterygota</taxon>
        <taxon>Neoptera</taxon>
        <taxon>Paraneoptera</taxon>
        <taxon>Hemiptera</taxon>
        <taxon>Heteroptera</taxon>
        <taxon>Panheteroptera</taxon>
        <taxon>Pentatomomorpha</taxon>
        <taxon>Pentatomoidea</taxon>
        <taxon>Pentatomidae</taxon>
        <taxon>Pentatominae</taxon>
        <taxon>Nezara</taxon>
    </lineage>
</organism>
<feature type="domain" description="ERAP1-like C-terminal" evidence="16">
    <location>
        <begin position="539"/>
        <end position="833"/>
    </location>
</feature>
<dbReference type="PRINTS" id="PR00756">
    <property type="entry name" value="ALADIPTASE"/>
</dbReference>
<dbReference type="InterPro" id="IPR045357">
    <property type="entry name" value="Aminopeptidase_N-like_N"/>
</dbReference>
<evidence type="ECO:0000256" key="6">
    <source>
        <dbReference type="ARBA" id="ARBA00022801"/>
    </source>
</evidence>
<dbReference type="PANTHER" id="PTHR11533">
    <property type="entry name" value="PROTEASE M1 ZINC METALLOPROTEASE"/>
    <property type="match status" value="1"/>
</dbReference>
<evidence type="ECO:0000256" key="2">
    <source>
        <dbReference type="ARBA" id="ARBA00010136"/>
    </source>
</evidence>
<keyword evidence="8 13" id="KW-0482">Metalloprotease</keyword>
<evidence type="ECO:0000313" key="19">
    <source>
        <dbReference type="Proteomes" id="UP001152798"/>
    </source>
</evidence>
<dbReference type="GO" id="GO:0070006">
    <property type="term" value="F:metalloaminopeptidase activity"/>
    <property type="evidence" value="ECO:0007669"/>
    <property type="project" value="TreeGrafter"/>
</dbReference>
<dbReference type="GO" id="GO:0043171">
    <property type="term" value="P:peptide catabolic process"/>
    <property type="evidence" value="ECO:0007669"/>
    <property type="project" value="TreeGrafter"/>
</dbReference>
<dbReference type="GO" id="GO:0005615">
    <property type="term" value="C:extracellular space"/>
    <property type="evidence" value="ECO:0007669"/>
    <property type="project" value="TreeGrafter"/>
</dbReference>
<reference evidence="18" key="1">
    <citation type="submission" date="2022-01" db="EMBL/GenBank/DDBJ databases">
        <authorList>
            <person name="King R."/>
        </authorList>
    </citation>
    <scope>NUCLEOTIDE SEQUENCE</scope>
</reference>
<feature type="site" description="Transition state stabilizer" evidence="12">
    <location>
        <position position="405"/>
    </location>
</feature>
<evidence type="ECO:0000256" key="3">
    <source>
        <dbReference type="ARBA" id="ARBA00022622"/>
    </source>
</evidence>
<feature type="binding site" evidence="11">
    <location>
        <position position="320"/>
    </location>
    <ligand>
        <name>Zn(2+)</name>
        <dbReference type="ChEBI" id="CHEBI:29105"/>
        <note>catalytic</note>
    </ligand>
</feature>
<feature type="binding site" evidence="11">
    <location>
        <position position="324"/>
    </location>
    <ligand>
        <name>Zn(2+)</name>
        <dbReference type="ChEBI" id="CHEBI:29105"/>
        <note>catalytic</note>
    </ligand>
</feature>
<dbReference type="InterPro" id="IPR050344">
    <property type="entry name" value="Peptidase_M1_aminopeptidases"/>
</dbReference>
<keyword evidence="7 11" id="KW-0862">Zinc</keyword>
<feature type="domain" description="Peptidase M1 membrane alanine aminopeptidase" evidence="15">
    <location>
        <begin position="248"/>
        <end position="466"/>
    </location>
</feature>
<dbReference type="InterPro" id="IPR042097">
    <property type="entry name" value="Aminopeptidase_N-like_N_sf"/>
</dbReference>
<feature type="domain" description="Aminopeptidase N-like N-terminal" evidence="17">
    <location>
        <begin position="32"/>
        <end position="217"/>
    </location>
</feature>
<gene>
    <name evidence="18" type="ORF">NEZAVI_LOCUS15851</name>
</gene>
<dbReference type="Gene3D" id="2.60.40.1730">
    <property type="entry name" value="tricorn interacting facor f3 domain"/>
    <property type="match status" value="1"/>
</dbReference>
<keyword evidence="9" id="KW-0449">Lipoprotein</keyword>
<keyword evidence="3" id="KW-0472">Membrane</keyword>
<dbReference type="GO" id="GO:0005737">
    <property type="term" value="C:cytoplasm"/>
    <property type="evidence" value="ECO:0007669"/>
    <property type="project" value="TreeGrafter"/>
</dbReference>
<evidence type="ECO:0000259" key="17">
    <source>
        <dbReference type="Pfam" id="PF17900"/>
    </source>
</evidence>
<evidence type="ECO:0000256" key="7">
    <source>
        <dbReference type="ARBA" id="ARBA00022833"/>
    </source>
</evidence>
<dbReference type="Gene3D" id="1.25.50.20">
    <property type="match status" value="1"/>
</dbReference>
<evidence type="ECO:0000256" key="4">
    <source>
        <dbReference type="ARBA" id="ARBA00022670"/>
    </source>
</evidence>
<keyword evidence="19" id="KW-1185">Reference proteome</keyword>
<keyword evidence="14" id="KW-0732">Signal</keyword>
<dbReference type="Proteomes" id="UP001152798">
    <property type="component" value="Chromosome 7"/>
</dbReference>
<evidence type="ECO:0000256" key="9">
    <source>
        <dbReference type="ARBA" id="ARBA00023288"/>
    </source>
</evidence>
<keyword evidence="6 13" id="KW-0378">Hydrolase</keyword>
<keyword evidence="5 11" id="KW-0479">Metal-binding</keyword>
<keyword evidence="3" id="KW-0336">GPI-anchor</keyword>
<dbReference type="SUPFAM" id="SSF63737">
    <property type="entry name" value="Leukotriene A4 hydrolase N-terminal domain"/>
    <property type="match status" value="1"/>
</dbReference>
<comment type="subcellular location">
    <subcellularLocation>
        <location evidence="1">Cell membrane</location>
        <topology evidence="1">Lipid-anchor</topology>
        <topology evidence="1">GPI-anchor</topology>
    </subcellularLocation>
</comment>
<feature type="chain" id="PRO_5040232774" description="Aminopeptidase" evidence="14">
    <location>
        <begin position="18"/>
        <end position="878"/>
    </location>
</feature>
<dbReference type="AlphaFoldDB" id="A0A9P0HU90"/>
<feature type="binding site" evidence="11">
    <location>
        <position position="343"/>
    </location>
    <ligand>
        <name>Zn(2+)</name>
        <dbReference type="ChEBI" id="CHEBI:29105"/>
        <note>catalytic</note>
    </ligand>
</feature>